<reference evidence="5" key="1">
    <citation type="journal article" date="2019" name="Int. J. Syst. Evol. Microbiol.">
        <title>The Global Catalogue of Microorganisms (GCM) 10K type strain sequencing project: providing services to taxonomists for standard genome sequencing and annotation.</title>
        <authorList>
            <consortium name="The Broad Institute Genomics Platform"/>
            <consortium name="The Broad Institute Genome Sequencing Center for Infectious Disease"/>
            <person name="Wu L."/>
            <person name="Ma J."/>
        </authorList>
    </citation>
    <scope>NUCLEOTIDE SEQUENCE [LARGE SCALE GENOMIC DNA]</scope>
    <source>
        <strain evidence="5">CCM 7132</strain>
    </source>
</reference>
<proteinExistence type="inferred from homology"/>
<accession>A0ABQ1MCL2</accession>
<dbReference type="Pfam" id="PF18912">
    <property type="entry name" value="DZR_2"/>
    <property type="match status" value="1"/>
</dbReference>
<dbReference type="RefSeq" id="WP_229719842.1">
    <property type="nucleotide sequence ID" value="NZ_BMCH01000006.1"/>
</dbReference>
<sequence length="254" mass="28058">MRELRALGRAGLDLFFPPICLSCGGETTQSGLVCLDCFQHLHPVVLSCRHCALPVASEAYLNISGHCAKCAPPSGCWDEAQAAWLYEGTARRLILHFKYGDRLESASFLAQGMTASAGRVLAHADYLVPVPLHRHRFWHRRYNQAVLLARHIARLQPGLRVLPDALIRHRATQNLASLFHDQRAQMLENAFSVAASKRDLLVGRHIVLIDDILTTGATASICARHLRQAGAKRVDLLVAARTVKLADDSDRLHA</sequence>
<dbReference type="Proteomes" id="UP000637769">
    <property type="component" value="Unassembled WGS sequence"/>
</dbReference>
<feature type="domain" description="Phosphoribosyltransferase" evidence="2">
    <location>
        <begin position="189"/>
        <end position="240"/>
    </location>
</feature>
<organism evidence="4 5">
    <name type="scientific">Asaia siamensis</name>
    <dbReference type="NCBI Taxonomy" id="110479"/>
    <lineage>
        <taxon>Bacteria</taxon>
        <taxon>Pseudomonadati</taxon>
        <taxon>Pseudomonadota</taxon>
        <taxon>Alphaproteobacteria</taxon>
        <taxon>Acetobacterales</taxon>
        <taxon>Acetobacteraceae</taxon>
        <taxon>Asaia</taxon>
    </lineage>
</organism>
<dbReference type="PANTHER" id="PTHR47505">
    <property type="entry name" value="DNA UTILIZATION PROTEIN YHGH"/>
    <property type="match status" value="1"/>
</dbReference>
<name>A0ABQ1MCL2_9PROT</name>
<dbReference type="PANTHER" id="PTHR47505:SF1">
    <property type="entry name" value="DNA UTILIZATION PROTEIN YHGH"/>
    <property type="match status" value="1"/>
</dbReference>
<dbReference type="GO" id="GO:0016757">
    <property type="term" value="F:glycosyltransferase activity"/>
    <property type="evidence" value="ECO:0007669"/>
    <property type="project" value="UniProtKB-KW"/>
</dbReference>
<feature type="domain" description="Double zinc ribbon" evidence="3">
    <location>
        <begin position="12"/>
        <end position="70"/>
    </location>
</feature>
<dbReference type="CDD" id="cd06223">
    <property type="entry name" value="PRTases_typeI"/>
    <property type="match status" value="1"/>
</dbReference>
<evidence type="ECO:0000313" key="4">
    <source>
        <dbReference type="EMBL" id="GGC36381.1"/>
    </source>
</evidence>
<evidence type="ECO:0000313" key="5">
    <source>
        <dbReference type="Proteomes" id="UP000637769"/>
    </source>
</evidence>
<evidence type="ECO:0000259" key="3">
    <source>
        <dbReference type="Pfam" id="PF18912"/>
    </source>
</evidence>
<dbReference type="InterPro" id="IPR029057">
    <property type="entry name" value="PRTase-like"/>
</dbReference>
<dbReference type="InterPro" id="IPR000836">
    <property type="entry name" value="PRTase_dom"/>
</dbReference>
<dbReference type="SUPFAM" id="SSF53271">
    <property type="entry name" value="PRTase-like"/>
    <property type="match status" value="1"/>
</dbReference>
<dbReference type="InterPro" id="IPR051910">
    <property type="entry name" value="ComF/GntX_DNA_util-trans"/>
</dbReference>
<comment type="caution">
    <text evidence="4">The sequence shown here is derived from an EMBL/GenBank/DDBJ whole genome shotgun (WGS) entry which is preliminary data.</text>
</comment>
<dbReference type="Pfam" id="PF00156">
    <property type="entry name" value="Pribosyltran"/>
    <property type="match status" value="1"/>
</dbReference>
<evidence type="ECO:0000259" key="2">
    <source>
        <dbReference type="Pfam" id="PF00156"/>
    </source>
</evidence>
<keyword evidence="5" id="KW-1185">Reference proteome</keyword>
<keyword evidence="4" id="KW-0808">Transferase</keyword>
<dbReference type="EMBL" id="BMCH01000006">
    <property type="protein sequence ID" value="GGC36381.1"/>
    <property type="molecule type" value="Genomic_DNA"/>
</dbReference>
<dbReference type="Gene3D" id="3.40.50.2020">
    <property type="match status" value="1"/>
</dbReference>
<keyword evidence="4" id="KW-0328">Glycosyltransferase</keyword>
<gene>
    <name evidence="4" type="ORF">GCM10007207_22410</name>
</gene>
<protein>
    <submittedName>
        <fullName evidence="4">Phosphoribosyltransferase</fullName>
    </submittedName>
</protein>
<evidence type="ECO:0000256" key="1">
    <source>
        <dbReference type="ARBA" id="ARBA00008007"/>
    </source>
</evidence>
<comment type="similarity">
    <text evidence="1">Belongs to the ComF/GntX family.</text>
</comment>
<dbReference type="InterPro" id="IPR044005">
    <property type="entry name" value="DZR_2"/>
</dbReference>